<dbReference type="PROSITE" id="PS00232">
    <property type="entry name" value="CADHERIN_1"/>
    <property type="match status" value="2"/>
</dbReference>
<keyword evidence="4 8" id="KW-0106">Calcium</keyword>
<feature type="transmembrane region" description="Helical" evidence="10">
    <location>
        <begin position="1052"/>
        <end position="1075"/>
    </location>
</feature>
<dbReference type="GO" id="GO:0007156">
    <property type="term" value="P:homophilic cell adhesion via plasma membrane adhesion molecules"/>
    <property type="evidence" value="ECO:0007669"/>
    <property type="project" value="InterPro"/>
</dbReference>
<reference evidence="13 14" key="1">
    <citation type="journal article" date="2019" name="Gigascience">
        <title>Whole-genome sequence of the oriental lung fluke Paragonimus westermani.</title>
        <authorList>
            <person name="Oey H."/>
            <person name="Zakrzewski M."/>
            <person name="Narain K."/>
            <person name="Devi K.R."/>
            <person name="Agatsuma T."/>
            <person name="Nawaratna S."/>
            <person name="Gobert G.N."/>
            <person name="Jones M.K."/>
            <person name="Ragan M.A."/>
            <person name="McManus D.P."/>
            <person name="Krause L."/>
        </authorList>
    </citation>
    <scope>NUCLEOTIDE SEQUENCE [LARGE SCALE GENOMIC DNA]</scope>
    <source>
        <strain evidence="13 14">IND2009</strain>
    </source>
</reference>
<evidence type="ECO:0000256" key="4">
    <source>
        <dbReference type="ARBA" id="ARBA00022837"/>
    </source>
</evidence>
<feature type="region of interest" description="Disordered" evidence="9">
    <location>
        <begin position="1156"/>
        <end position="1182"/>
    </location>
</feature>
<keyword evidence="5 10" id="KW-1133">Transmembrane helix</keyword>
<evidence type="ECO:0000256" key="11">
    <source>
        <dbReference type="SAM" id="SignalP"/>
    </source>
</evidence>
<dbReference type="FunFam" id="2.60.40.60:FF:000092">
    <property type="entry name" value="Protocadherin 8"/>
    <property type="match status" value="1"/>
</dbReference>
<dbReference type="CDD" id="cd11304">
    <property type="entry name" value="Cadherin_repeat"/>
    <property type="match status" value="5"/>
</dbReference>
<dbReference type="GO" id="GO:0005509">
    <property type="term" value="F:calcium ion binding"/>
    <property type="evidence" value="ECO:0007669"/>
    <property type="project" value="UniProtKB-UniRule"/>
</dbReference>
<accession>A0A5J4NWM1</accession>
<evidence type="ECO:0000313" key="13">
    <source>
        <dbReference type="EMBL" id="KAA3679692.1"/>
    </source>
</evidence>
<feature type="domain" description="Cadherin" evidence="12">
    <location>
        <begin position="344"/>
        <end position="467"/>
    </location>
</feature>
<evidence type="ECO:0000256" key="9">
    <source>
        <dbReference type="SAM" id="MobiDB-lite"/>
    </source>
</evidence>
<evidence type="ECO:0000256" key="1">
    <source>
        <dbReference type="ARBA" id="ARBA00004167"/>
    </source>
</evidence>
<dbReference type="InterPro" id="IPR020894">
    <property type="entry name" value="Cadherin_CS"/>
</dbReference>
<dbReference type="PANTHER" id="PTHR24028">
    <property type="entry name" value="CADHERIN-87A"/>
    <property type="match status" value="1"/>
</dbReference>
<sequence>MNLPNTWLFALCFLWIAVNFTTNAAKHSEALQFYVNEECRKGTIIAAGRELGIIFMNSNTELPRIINQKDPGASSLSFRLGGDSDTTSNNAARASNLQLVVDGRLDRESICPPSGSQAGAAFQSVRDYSESDFFIESSSKGSHSHMNLLIAVSENAKGDTFRSSDCAIQLKVATNNDGVQNIYQATVYIQDINDNPPVWLQKSYILHFKDGDPVGSKQPVPLASDNDRGVNAIITYRLQDLDVSQSNQRVEEFASLQANRMRSTDMFELLKESVGTNSQGSRLFLISKHDIDREARPDGWDMILVASNLHGARAFSSQLHIHVNITDINDNTPQFSRPVYQPQLSNQKIGTVPESYPTGQTLLRVHATDADEGGNAEITYGLVSSPQLPLIEHFFELTTDGELRVRQRLEVDQQVRGQQGSQSPCLPTSQLAFDIQAVDSSDPAYARTGYATIRLTVEDVNDEAPTIRVHPVQSWSGTLIVNGQSQAMETELAVAENEAAGKLIGVVEVTDPDNQGREIIRCSLIGKTANFFRMTQQDVVGNEYQLFTAVALDREQTPRLILSIECRDLVDHISMIDVGVNVVDMNDHSPQFQEVTYQFSVLEDDGERELGQRGIRNRTWSTRNGLAFVRATDEDDGMNHIINYRIKSEENSMMNGLFSVDNVTGQLFALGPFDREQTSRYRFIVLASDNGKPPLTGSCTVDVTVLDTNDNPPIFSPQRTVTGGYTFSVRENLLPGTRIGQIQAYDMDSMPASSLNVEMHEDHAKLPVDSTGDDRLTYGLKDGTDAKSFWIDPKSGMLSTRIILDREKQAAYTFHATVRDGPSNTAQKSLNTPESSETNVAVSKERIHEVSIIITVTVEDENDNDPVFIRPNSTNHMVLLDPAAIPGQTLLQVNAIDPDEGLNGKVMYTIRNGNAGNLFHMDQRTGLLYLQNQIPRKTISEANAAAGSTSKSAAGDTNSLSSVLGGAAHPTYLLALEACDQGEPKRCTHFPNLQIQLRVPSEHEQPESHLLFADGSPTSQLLMSGAVNANDPFLSFGERRDSLTTRLTVAEITIITLSAFFSLLILIIVFVVCVLRRHTNRITGQNAQKDPCAMKLPSCTLTNTVELTPQSENSHLCSKKFSPLGVKPKHVNCGPTSQWNALNHREEKQLSTLARSGIQMTRSPNQTTMEQSFSPYGPEQRPQQLQTNYYGSNSMLLDYGLMNATFPSDITDMPGEYQALECWTAAEAHQFAGRQSGKRPNNNDLSRLCYMQRTNTMEPVHMEYREPYESAQEAGQKQVDIQPMGESGAPEVTGAVNEYRSHDGLTDLRPTIHIRSHRNAKADLQAYAGFPKSSFV</sequence>
<dbReference type="InterPro" id="IPR015919">
    <property type="entry name" value="Cadherin-like_sf"/>
</dbReference>
<name>A0A5J4NWM1_9TREM</name>
<feature type="domain" description="Cadherin" evidence="12">
    <location>
        <begin position="721"/>
        <end position="868"/>
    </location>
</feature>
<keyword evidence="2 10" id="KW-0812">Transmembrane</keyword>
<evidence type="ECO:0000259" key="12">
    <source>
        <dbReference type="PROSITE" id="PS50268"/>
    </source>
</evidence>
<evidence type="ECO:0000256" key="6">
    <source>
        <dbReference type="ARBA" id="ARBA00023136"/>
    </source>
</evidence>
<organism evidence="13 14">
    <name type="scientific">Paragonimus westermani</name>
    <dbReference type="NCBI Taxonomy" id="34504"/>
    <lineage>
        <taxon>Eukaryota</taxon>
        <taxon>Metazoa</taxon>
        <taxon>Spiralia</taxon>
        <taxon>Lophotrochozoa</taxon>
        <taxon>Platyhelminthes</taxon>
        <taxon>Trematoda</taxon>
        <taxon>Digenea</taxon>
        <taxon>Plagiorchiida</taxon>
        <taxon>Troglotremata</taxon>
        <taxon>Troglotrematidae</taxon>
        <taxon>Paragonimus</taxon>
    </lineage>
</organism>
<evidence type="ECO:0000256" key="2">
    <source>
        <dbReference type="ARBA" id="ARBA00022692"/>
    </source>
</evidence>
<evidence type="ECO:0000313" key="14">
    <source>
        <dbReference type="Proteomes" id="UP000324629"/>
    </source>
</evidence>
<feature type="domain" description="Cadherin" evidence="12">
    <location>
        <begin position="872"/>
        <end position="1008"/>
    </location>
</feature>
<dbReference type="GO" id="GO:0005886">
    <property type="term" value="C:plasma membrane"/>
    <property type="evidence" value="ECO:0007669"/>
    <property type="project" value="InterPro"/>
</dbReference>
<feature type="signal peptide" evidence="11">
    <location>
        <begin position="1"/>
        <end position="24"/>
    </location>
</feature>
<dbReference type="EMBL" id="QNGE01000663">
    <property type="protein sequence ID" value="KAA3679692.1"/>
    <property type="molecule type" value="Genomic_DNA"/>
</dbReference>
<comment type="caution">
    <text evidence="13">The sequence shown here is derived from an EMBL/GenBank/DDBJ whole genome shotgun (WGS) entry which is preliminary data.</text>
</comment>
<dbReference type="PRINTS" id="PR00205">
    <property type="entry name" value="CADHERIN"/>
</dbReference>
<feature type="domain" description="Cadherin" evidence="12">
    <location>
        <begin position="593"/>
        <end position="715"/>
    </location>
</feature>
<dbReference type="PANTHER" id="PTHR24028:SF146">
    <property type="entry name" value="CADHERIN 96CB, ISOFORM D-RELATED"/>
    <property type="match status" value="1"/>
</dbReference>
<comment type="subcellular location">
    <subcellularLocation>
        <location evidence="1">Membrane</location>
        <topology evidence="1">Single-pass membrane protein</topology>
    </subcellularLocation>
</comment>
<proteinExistence type="predicted"/>
<keyword evidence="14" id="KW-1185">Reference proteome</keyword>
<feature type="chain" id="PRO_5023876355" evidence="11">
    <location>
        <begin position="25"/>
        <end position="1336"/>
    </location>
</feature>
<dbReference type="PROSITE" id="PS50268">
    <property type="entry name" value="CADHERIN_2"/>
    <property type="match status" value="6"/>
</dbReference>
<dbReference type="InterPro" id="IPR002126">
    <property type="entry name" value="Cadherin-like_dom"/>
</dbReference>
<feature type="compositionally biased region" description="Polar residues" evidence="9">
    <location>
        <begin position="1156"/>
        <end position="1174"/>
    </location>
</feature>
<dbReference type="SMART" id="SM00112">
    <property type="entry name" value="CA"/>
    <property type="match status" value="6"/>
</dbReference>
<feature type="domain" description="Cadherin" evidence="12">
    <location>
        <begin position="200"/>
        <end position="335"/>
    </location>
</feature>
<dbReference type="InterPro" id="IPR050174">
    <property type="entry name" value="Protocadherin/Cadherin-CA"/>
</dbReference>
<evidence type="ECO:0000256" key="8">
    <source>
        <dbReference type="PROSITE-ProRule" id="PRU00043"/>
    </source>
</evidence>
<keyword evidence="3" id="KW-0677">Repeat</keyword>
<gene>
    <name evidence="13" type="ORF">DEA37_0014494</name>
</gene>
<protein>
    <submittedName>
        <fullName evidence="13">Protocadherin delta 1</fullName>
    </submittedName>
</protein>
<evidence type="ECO:0000256" key="7">
    <source>
        <dbReference type="ARBA" id="ARBA00023180"/>
    </source>
</evidence>
<dbReference type="Proteomes" id="UP000324629">
    <property type="component" value="Unassembled WGS sequence"/>
</dbReference>
<keyword evidence="11" id="KW-0732">Signal</keyword>
<keyword evidence="6 10" id="KW-0472">Membrane</keyword>
<evidence type="ECO:0000256" key="3">
    <source>
        <dbReference type="ARBA" id="ARBA00022737"/>
    </source>
</evidence>
<feature type="domain" description="Cadherin" evidence="12">
    <location>
        <begin position="486"/>
        <end position="592"/>
    </location>
</feature>
<evidence type="ECO:0000256" key="5">
    <source>
        <dbReference type="ARBA" id="ARBA00022989"/>
    </source>
</evidence>
<dbReference type="Gene3D" id="2.60.40.60">
    <property type="entry name" value="Cadherins"/>
    <property type="match status" value="7"/>
</dbReference>
<dbReference type="Pfam" id="PF00028">
    <property type="entry name" value="Cadherin"/>
    <property type="match status" value="5"/>
</dbReference>
<dbReference type="SUPFAM" id="SSF49313">
    <property type="entry name" value="Cadherin-like"/>
    <property type="match status" value="6"/>
</dbReference>
<evidence type="ECO:0000256" key="10">
    <source>
        <dbReference type="SAM" id="Phobius"/>
    </source>
</evidence>
<keyword evidence="7" id="KW-0325">Glycoprotein</keyword>